<evidence type="ECO:0000313" key="3">
    <source>
        <dbReference type="Proteomes" id="UP000006502"/>
    </source>
</evidence>
<keyword evidence="3" id="KW-1185">Reference proteome</keyword>
<dbReference type="EMBL" id="CP003731">
    <property type="protein sequence ID" value="AFO52178.1"/>
    <property type="molecule type" value="Genomic_DNA"/>
</dbReference>
<evidence type="ECO:0000256" key="1">
    <source>
        <dbReference type="SAM" id="SignalP"/>
    </source>
</evidence>
<evidence type="ECO:0000313" key="2">
    <source>
        <dbReference type="EMBL" id="AFO52178.1"/>
    </source>
</evidence>
<feature type="chain" id="PRO_5003707945" evidence="1">
    <location>
        <begin position="23"/>
        <end position="140"/>
    </location>
</feature>
<reference evidence="3" key="2">
    <citation type="submission" date="2012-07" db="EMBL/GenBank/DDBJ databases">
        <title>Complete genome sequence of 'Candidatus Mycoplasma haemolamae'.</title>
        <authorList>
            <person name="Guimaraes A.M.S."/>
            <person name="Toth B."/>
            <person name="Santos A.P."/>
            <person name="Nascimento N.C."/>
            <person name="Sojka J.E."/>
            <person name="Messick J.B."/>
        </authorList>
    </citation>
    <scope>NUCLEOTIDE SEQUENCE [LARGE SCALE GENOMIC DNA]</scope>
    <source>
        <strain evidence="3">Purdue</strain>
    </source>
</reference>
<reference evidence="2 3" key="1">
    <citation type="journal article" date="2012" name="J. Bacteriol.">
        <title>Genome Sequence of "Candidatus Mycoplasma haemolamae" Strain Purdue, a Red Blood Cell Pathogen of Alpacas (Vicugna pacos) and Llamas (Lama glama).</title>
        <authorList>
            <person name="Guimaraes A.M."/>
            <person name="Toth B."/>
            <person name="Santos A.P."/>
            <person name="do Nascimento N.C."/>
            <person name="Kritchevsky J.E."/>
            <person name="Messick J.B."/>
        </authorList>
    </citation>
    <scope>NUCLEOTIDE SEQUENCE [LARGE SCALE GENOMIC DNA]</scope>
    <source>
        <strain evidence="2 3">Purdue</strain>
    </source>
</reference>
<name>I7BJY4_MYCHA</name>
<organism evidence="2 3">
    <name type="scientific">Mycoplasma haematolamae (strain Purdue)</name>
    <dbReference type="NCBI Taxonomy" id="1212765"/>
    <lineage>
        <taxon>Bacteria</taxon>
        <taxon>Bacillati</taxon>
        <taxon>Mycoplasmatota</taxon>
        <taxon>Mollicutes</taxon>
        <taxon>Mycoplasmataceae</taxon>
        <taxon>Mycoplasma</taxon>
    </lineage>
</organism>
<protein>
    <submittedName>
        <fullName evidence="2">Uncharacterized protein</fullName>
    </submittedName>
</protein>
<dbReference type="PATRIC" id="fig|1212765.3.peg.678"/>
<dbReference type="KEGG" id="mhl:MHLP_02990"/>
<dbReference type="AlphaFoldDB" id="I7BJY4"/>
<feature type="signal peptide" evidence="1">
    <location>
        <begin position="1"/>
        <end position="22"/>
    </location>
</feature>
<gene>
    <name evidence="2" type="ordered locus">MHLP_02990</name>
</gene>
<accession>I7BJY4</accession>
<sequence length="140" mass="16058">MNPLILKLAVPAVLVAAPSTIATTYVYWPESRPVESFSFGEDQPTLDCPLRDNQFPYPHYSAKEKRIICKYSEGRQEIPSTLQDHSEKEVDGYWTFTCMVKPSSNSYFCMSGNNDLVLTKRRDRASDSPYLYLTFKQITN</sequence>
<dbReference type="Proteomes" id="UP000006502">
    <property type="component" value="Chromosome"/>
</dbReference>
<proteinExistence type="predicted"/>
<keyword evidence="1" id="KW-0732">Signal</keyword>
<dbReference type="HOGENOM" id="CLU_1832932_0_0_14"/>